<dbReference type="PANTHER" id="PTHR11783">
    <property type="entry name" value="SULFOTRANSFERASE SULT"/>
    <property type="match status" value="1"/>
</dbReference>
<evidence type="ECO:0000256" key="4">
    <source>
        <dbReference type="ARBA" id="ARBA00022679"/>
    </source>
</evidence>
<evidence type="ECO:0000259" key="7">
    <source>
        <dbReference type="Pfam" id="PF00685"/>
    </source>
</evidence>
<dbReference type="SUPFAM" id="SSF52540">
    <property type="entry name" value="P-loop containing nucleoside triphosphate hydrolases"/>
    <property type="match status" value="1"/>
</dbReference>
<dbReference type="Proteomes" id="UP001221898">
    <property type="component" value="Unassembled WGS sequence"/>
</dbReference>
<evidence type="ECO:0000256" key="6">
    <source>
        <dbReference type="RuleBase" id="RU361155"/>
    </source>
</evidence>
<dbReference type="GO" id="GO:0006584">
    <property type="term" value="P:catecholamine metabolic process"/>
    <property type="evidence" value="ECO:0007669"/>
    <property type="project" value="UniProtKB-KW"/>
</dbReference>
<name>A0AAD7WVW3_9TELE</name>
<keyword evidence="9" id="KW-1185">Reference proteome</keyword>
<dbReference type="InterPro" id="IPR000863">
    <property type="entry name" value="Sulfotransferase_dom"/>
</dbReference>
<organism evidence="8 9">
    <name type="scientific">Aldrovandia affinis</name>
    <dbReference type="NCBI Taxonomy" id="143900"/>
    <lineage>
        <taxon>Eukaryota</taxon>
        <taxon>Metazoa</taxon>
        <taxon>Chordata</taxon>
        <taxon>Craniata</taxon>
        <taxon>Vertebrata</taxon>
        <taxon>Euteleostomi</taxon>
        <taxon>Actinopterygii</taxon>
        <taxon>Neopterygii</taxon>
        <taxon>Teleostei</taxon>
        <taxon>Notacanthiformes</taxon>
        <taxon>Halosauridae</taxon>
        <taxon>Aldrovandia</taxon>
    </lineage>
</organism>
<evidence type="ECO:0000256" key="2">
    <source>
        <dbReference type="ARBA" id="ARBA00005771"/>
    </source>
</evidence>
<dbReference type="FunFam" id="3.40.50.300:FF:000433">
    <property type="entry name" value="Estrogen sulfotransferase"/>
    <property type="match status" value="1"/>
</dbReference>
<dbReference type="Pfam" id="PF00685">
    <property type="entry name" value="Sulfotransfer_1"/>
    <property type="match status" value="1"/>
</dbReference>
<keyword evidence="5" id="KW-0128">Catecholamine metabolism</keyword>
<evidence type="ECO:0000313" key="9">
    <source>
        <dbReference type="Proteomes" id="UP001221898"/>
    </source>
</evidence>
<reference evidence="8" key="1">
    <citation type="journal article" date="2023" name="Science">
        <title>Genome structures resolve the early diversification of teleost fishes.</title>
        <authorList>
            <person name="Parey E."/>
            <person name="Louis A."/>
            <person name="Montfort J."/>
            <person name="Bouchez O."/>
            <person name="Roques C."/>
            <person name="Iampietro C."/>
            <person name="Lluch J."/>
            <person name="Castinel A."/>
            <person name="Donnadieu C."/>
            <person name="Desvignes T."/>
            <person name="Floi Bucao C."/>
            <person name="Jouanno E."/>
            <person name="Wen M."/>
            <person name="Mejri S."/>
            <person name="Dirks R."/>
            <person name="Jansen H."/>
            <person name="Henkel C."/>
            <person name="Chen W.J."/>
            <person name="Zahm M."/>
            <person name="Cabau C."/>
            <person name="Klopp C."/>
            <person name="Thompson A.W."/>
            <person name="Robinson-Rechavi M."/>
            <person name="Braasch I."/>
            <person name="Lecointre G."/>
            <person name="Bobe J."/>
            <person name="Postlethwait J.H."/>
            <person name="Berthelot C."/>
            <person name="Roest Crollius H."/>
            <person name="Guiguen Y."/>
        </authorList>
    </citation>
    <scope>NUCLEOTIDE SEQUENCE</scope>
    <source>
        <strain evidence="8">NC1722</strain>
    </source>
</reference>
<dbReference type="EC" id="2.8.2.-" evidence="6"/>
<dbReference type="GO" id="GO:0006805">
    <property type="term" value="P:xenobiotic metabolic process"/>
    <property type="evidence" value="ECO:0007669"/>
    <property type="project" value="UniProtKB-ARBA"/>
</dbReference>
<dbReference type="Gene3D" id="3.40.50.300">
    <property type="entry name" value="P-loop containing nucleotide triphosphate hydrolases"/>
    <property type="match status" value="1"/>
</dbReference>
<gene>
    <name evidence="8" type="ORF">AAFF_G00163290</name>
</gene>
<evidence type="ECO:0000256" key="5">
    <source>
        <dbReference type="ARBA" id="ARBA00022939"/>
    </source>
</evidence>
<dbReference type="GO" id="GO:0008146">
    <property type="term" value="F:sulfotransferase activity"/>
    <property type="evidence" value="ECO:0007669"/>
    <property type="project" value="InterPro"/>
</dbReference>
<evidence type="ECO:0000256" key="3">
    <source>
        <dbReference type="ARBA" id="ARBA00022490"/>
    </source>
</evidence>
<dbReference type="AlphaFoldDB" id="A0AAD7WVW3"/>
<comment type="subcellular location">
    <subcellularLocation>
        <location evidence="1">Cytoplasm</location>
    </subcellularLocation>
</comment>
<keyword evidence="4 6" id="KW-0808">Transferase</keyword>
<dbReference type="EMBL" id="JAINUG010000022">
    <property type="protein sequence ID" value="KAJ8411521.1"/>
    <property type="molecule type" value="Genomic_DNA"/>
</dbReference>
<comment type="caution">
    <text evidence="8">The sequence shown here is derived from an EMBL/GenBank/DDBJ whole genome shotgun (WGS) entry which is preliminary data.</text>
</comment>
<evidence type="ECO:0000313" key="8">
    <source>
        <dbReference type="EMBL" id="KAJ8411521.1"/>
    </source>
</evidence>
<comment type="similarity">
    <text evidence="2 6">Belongs to the sulfotransferase 1 family.</text>
</comment>
<feature type="domain" description="Sulfotransferase" evidence="7">
    <location>
        <begin position="102"/>
        <end position="344"/>
    </location>
</feature>
<keyword evidence="3" id="KW-0963">Cytoplasm</keyword>
<sequence>MCCQVQNRGSTPQVQQVAPRIEHFLESFNFEVGFCERKRSPHSSAYHSWRRTAWRAMMADPVDGSAPKTPEYKLVPHRDFYLISGIHSPEEIDQIQKWEIRDTDIFIITYPKSGTIWLQQIVSMIEVRGNVTATLDQLNAIRIPWMEMNVGEEFANAPSPRLRVTHLHYKFIPLGLKQKRGKVIYVARNPKDIMVSYFHFHIYANMLETPKDFNSFFERFMEGKVFGNCWFEHIKAWYSHRQEMNFLYITYEDLIQDLSAAVDRICVFLERDLTAQEKENVVKHSTFQNMRKNPTANYQAMPSHFNHDKGHFMRKGMVGDWKNYFTVAQNERFDQAFQEKMRDLPLTFVWEINDIST</sequence>
<proteinExistence type="inferred from homology"/>
<dbReference type="InterPro" id="IPR027417">
    <property type="entry name" value="P-loop_NTPase"/>
</dbReference>
<evidence type="ECO:0000256" key="1">
    <source>
        <dbReference type="ARBA" id="ARBA00004496"/>
    </source>
</evidence>
<protein>
    <recommendedName>
        <fullName evidence="6">Sulfotransferase</fullName>
        <ecNumber evidence="6">2.8.2.-</ecNumber>
    </recommendedName>
</protein>
<dbReference type="GO" id="GO:0005737">
    <property type="term" value="C:cytoplasm"/>
    <property type="evidence" value="ECO:0007669"/>
    <property type="project" value="UniProtKB-SubCell"/>
</dbReference>
<accession>A0AAD7WVW3</accession>